<comment type="catalytic activity">
    <reaction evidence="4 8">
        <text>succinate semialdehyde + NADP(+) + H2O = succinate + NADPH + 2 H(+)</text>
        <dbReference type="Rhea" id="RHEA:13213"/>
        <dbReference type="ChEBI" id="CHEBI:15377"/>
        <dbReference type="ChEBI" id="CHEBI:15378"/>
        <dbReference type="ChEBI" id="CHEBI:30031"/>
        <dbReference type="ChEBI" id="CHEBI:57706"/>
        <dbReference type="ChEBI" id="CHEBI:57783"/>
        <dbReference type="ChEBI" id="CHEBI:58349"/>
        <dbReference type="EC" id="1.2.1.16"/>
    </reaction>
</comment>
<dbReference type="PANTHER" id="PTHR43353:SF5">
    <property type="entry name" value="SUCCINATE-SEMIALDEHYDE DEHYDROGENASE, MITOCHONDRIAL"/>
    <property type="match status" value="1"/>
</dbReference>
<evidence type="ECO:0000256" key="4">
    <source>
        <dbReference type="ARBA" id="ARBA00050387"/>
    </source>
</evidence>
<dbReference type="CDD" id="cd07103">
    <property type="entry name" value="ALDH_F5_SSADH_GabD"/>
    <property type="match status" value="1"/>
</dbReference>
<dbReference type="UniPathway" id="UPA00733"/>
<dbReference type="GO" id="GO:0009450">
    <property type="term" value="P:gamma-aminobutyric acid catabolic process"/>
    <property type="evidence" value="ECO:0007669"/>
    <property type="project" value="UniProtKB-UniPathway"/>
</dbReference>
<dbReference type="EC" id="1.2.1.16" evidence="8"/>
<dbReference type="InterPro" id="IPR010102">
    <property type="entry name" value="Succ_semiAld_DH"/>
</dbReference>
<dbReference type="InterPro" id="IPR029510">
    <property type="entry name" value="Ald_DH_CS_GLU"/>
</dbReference>
<dbReference type="GO" id="GO:0004777">
    <property type="term" value="F:succinate-semialdehyde dehydrogenase (NAD+) activity"/>
    <property type="evidence" value="ECO:0007669"/>
    <property type="project" value="UniProtKB-UniRule"/>
</dbReference>
<evidence type="ECO:0000256" key="1">
    <source>
        <dbReference type="ARBA" id="ARBA00005176"/>
    </source>
</evidence>
<keyword evidence="3 7" id="KW-0560">Oxidoreductase</keyword>
<dbReference type="GO" id="GO:0005737">
    <property type="term" value="C:cytoplasm"/>
    <property type="evidence" value="ECO:0007669"/>
    <property type="project" value="TreeGrafter"/>
</dbReference>
<dbReference type="InterPro" id="IPR016163">
    <property type="entry name" value="Ald_DH_C"/>
</dbReference>
<dbReference type="NCBIfam" id="TIGR01780">
    <property type="entry name" value="SSADH"/>
    <property type="match status" value="1"/>
</dbReference>
<evidence type="ECO:0000256" key="3">
    <source>
        <dbReference type="ARBA" id="ARBA00023002"/>
    </source>
</evidence>
<evidence type="ECO:0000256" key="5">
    <source>
        <dbReference type="ARBA" id="ARBA00052698"/>
    </source>
</evidence>
<evidence type="ECO:0000256" key="7">
    <source>
        <dbReference type="RuleBase" id="RU003345"/>
    </source>
</evidence>
<dbReference type="InterPro" id="IPR016162">
    <property type="entry name" value="Ald_DH_N"/>
</dbReference>
<gene>
    <name evidence="10" type="ORF">INT44_007814</name>
</gene>
<dbReference type="Pfam" id="PF00171">
    <property type="entry name" value="Aldedh"/>
    <property type="match status" value="1"/>
</dbReference>
<protein>
    <recommendedName>
        <fullName evidence="8">Succinate-semialdehyde dehydrogenase</fullName>
        <ecNumber evidence="8">1.2.1.16</ecNumber>
    </recommendedName>
</protein>
<keyword evidence="11" id="KW-1185">Reference proteome</keyword>
<evidence type="ECO:0000256" key="2">
    <source>
        <dbReference type="ARBA" id="ARBA00009986"/>
    </source>
</evidence>
<evidence type="ECO:0000256" key="8">
    <source>
        <dbReference type="RuleBase" id="RU365091"/>
    </source>
</evidence>
<evidence type="ECO:0000256" key="6">
    <source>
        <dbReference type="PROSITE-ProRule" id="PRU10007"/>
    </source>
</evidence>
<comment type="similarity">
    <text evidence="2 7">Belongs to the aldehyde dehydrogenase family.</text>
</comment>
<name>A0A8H7U843_9FUNG</name>
<evidence type="ECO:0000313" key="10">
    <source>
        <dbReference type="EMBL" id="KAG2175326.1"/>
    </source>
</evidence>
<comment type="caution">
    <text evidence="10">The sequence shown here is derived from an EMBL/GenBank/DDBJ whole genome shotgun (WGS) entry which is preliminary data.</text>
</comment>
<sequence length="562" mass="61304">MRRYAERTVQADVCHKAKLIGCSICHFRLLSSLLHVQILQRNMLKSISSTYLKRCLNKPVTQRPSFSQYYRMITTATVPKLKDPSLLRNAAFINNKWVQAKNAETFAVTDPATGEEIGKVPDMGVEDAKEAIDIASASFKTWSRTSAKERHDLMKKWYDAMMANQEDLATILTWENGKSLAEARGEIVYGSSFIEWFAEEAVRSYGAVIPNNIASQRYITIKQPVGVVGIITPWNFPNAMITRKVGAALAAGCTVVIKPGAETPFSALALCELAERVGIPAGVINIVTTEAHVKDIGTELTTNPIIKKISFTGSTAVGKLLMKQSSDTMKKISMELGGNAPFIVFDDADVDAAVEGAIASKFRGTGQTCVCANRMYVQKGIYPEFASRLAEKVAKFRIGHGFDKETNFGPLINHAAVKKVTTLVEDAVSKGGELLVGGKHAGGNFYEPTVISGMTKEMRIASEEIFGPVAGLFEFETEDEVIELANNTQFGLAGYFFSRDIGRVWRVAEKLEVGIVGANSGIVSNCYTPFGGVKESGMGREGSLYGISDYQNIKYINMGGIQ</sequence>
<dbReference type="Gene3D" id="3.40.605.10">
    <property type="entry name" value="Aldehyde Dehydrogenase, Chain A, domain 1"/>
    <property type="match status" value="1"/>
</dbReference>
<feature type="active site" evidence="6">
    <location>
        <position position="335"/>
    </location>
</feature>
<dbReference type="InterPro" id="IPR050740">
    <property type="entry name" value="Aldehyde_DH_Superfamily"/>
</dbReference>
<proteinExistence type="inferred from homology"/>
<evidence type="ECO:0000313" key="11">
    <source>
        <dbReference type="Proteomes" id="UP000612746"/>
    </source>
</evidence>
<dbReference type="FunFam" id="3.40.309.10:FF:000004">
    <property type="entry name" value="Succinate-semialdehyde dehydrogenase I"/>
    <property type="match status" value="1"/>
</dbReference>
<dbReference type="FunFam" id="3.40.605.10:FF:000005">
    <property type="entry name" value="Succinate-semialdehyde dehydrogenase I"/>
    <property type="match status" value="1"/>
</dbReference>
<dbReference type="Gene3D" id="3.40.309.10">
    <property type="entry name" value="Aldehyde Dehydrogenase, Chain A, domain 2"/>
    <property type="match status" value="1"/>
</dbReference>
<dbReference type="EMBL" id="JAEPRA010000015">
    <property type="protein sequence ID" value="KAG2175326.1"/>
    <property type="molecule type" value="Genomic_DNA"/>
</dbReference>
<evidence type="ECO:0000259" key="9">
    <source>
        <dbReference type="Pfam" id="PF00171"/>
    </source>
</evidence>
<dbReference type="AlphaFoldDB" id="A0A8H7U843"/>
<accession>A0A8H7U843</accession>
<organism evidence="10 11">
    <name type="scientific">Umbelopsis vinacea</name>
    <dbReference type="NCBI Taxonomy" id="44442"/>
    <lineage>
        <taxon>Eukaryota</taxon>
        <taxon>Fungi</taxon>
        <taxon>Fungi incertae sedis</taxon>
        <taxon>Mucoromycota</taxon>
        <taxon>Mucoromycotina</taxon>
        <taxon>Umbelopsidomycetes</taxon>
        <taxon>Umbelopsidales</taxon>
        <taxon>Umbelopsidaceae</taxon>
        <taxon>Umbelopsis</taxon>
    </lineage>
</organism>
<dbReference type="Proteomes" id="UP000612746">
    <property type="component" value="Unassembled WGS sequence"/>
</dbReference>
<dbReference type="InterPro" id="IPR015590">
    <property type="entry name" value="Aldehyde_DH_dom"/>
</dbReference>
<reference evidence="10" key="1">
    <citation type="submission" date="2020-12" db="EMBL/GenBank/DDBJ databases">
        <title>Metabolic potential, ecology and presence of endohyphal bacteria is reflected in genomic diversity of Mucoromycotina.</title>
        <authorList>
            <person name="Muszewska A."/>
            <person name="Okrasinska A."/>
            <person name="Steczkiewicz K."/>
            <person name="Drgas O."/>
            <person name="Orlowska M."/>
            <person name="Perlinska-Lenart U."/>
            <person name="Aleksandrzak-Piekarczyk T."/>
            <person name="Szatraj K."/>
            <person name="Zielenkiewicz U."/>
            <person name="Pilsyk S."/>
            <person name="Malc E."/>
            <person name="Mieczkowski P."/>
            <person name="Kruszewska J.S."/>
            <person name="Biernat P."/>
            <person name="Pawlowska J."/>
        </authorList>
    </citation>
    <scope>NUCLEOTIDE SEQUENCE</scope>
    <source>
        <strain evidence="10">WA0000051536</strain>
    </source>
</reference>
<dbReference type="InterPro" id="IPR016161">
    <property type="entry name" value="Ald_DH/histidinol_DH"/>
</dbReference>
<feature type="domain" description="Aldehyde dehydrogenase" evidence="9">
    <location>
        <begin position="97"/>
        <end position="556"/>
    </location>
</feature>
<dbReference type="PANTHER" id="PTHR43353">
    <property type="entry name" value="SUCCINATE-SEMIALDEHYDE DEHYDROGENASE, MITOCHONDRIAL"/>
    <property type="match status" value="1"/>
</dbReference>
<comment type="catalytic activity">
    <reaction evidence="5 8">
        <text>succinate semialdehyde + NAD(+) + H2O = succinate + NADH + 2 H(+)</text>
        <dbReference type="Rhea" id="RHEA:13217"/>
        <dbReference type="ChEBI" id="CHEBI:15377"/>
        <dbReference type="ChEBI" id="CHEBI:15378"/>
        <dbReference type="ChEBI" id="CHEBI:30031"/>
        <dbReference type="ChEBI" id="CHEBI:57540"/>
        <dbReference type="ChEBI" id="CHEBI:57706"/>
        <dbReference type="ChEBI" id="CHEBI:57945"/>
        <dbReference type="EC" id="1.2.1.16"/>
    </reaction>
</comment>
<dbReference type="OrthoDB" id="310895at2759"/>
<comment type="pathway">
    <text evidence="1 8">Amino-acid degradation; 4-aminobutanoate degradation.</text>
</comment>
<dbReference type="SUPFAM" id="SSF53720">
    <property type="entry name" value="ALDH-like"/>
    <property type="match status" value="1"/>
</dbReference>
<dbReference type="PROSITE" id="PS00687">
    <property type="entry name" value="ALDEHYDE_DEHYDR_GLU"/>
    <property type="match status" value="1"/>
</dbReference>